<feature type="transmembrane region" description="Helical" evidence="5">
    <location>
        <begin position="231"/>
        <end position="247"/>
    </location>
</feature>
<comment type="caution">
    <text evidence="7">The sequence shown here is derived from an EMBL/GenBank/DDBJ whole genome shotgun (WGS) entry which is preliminary data.</text>
</comment>
<accession>A0ABU9XNP2</accession>
<keyword evidence="4 5" id="KW-0472">Membrane</keyword>
<keyword evidence="7" id="KW-0436">Ligase</keyword>
<feature type="transmembrane region" description="Helical" evidence="5">
    <location>
        <begin position="132"/>
        <end position="152"/>
    </location>
</feature>
<protein>
    <submittedName>
        <fullName evidence="7">O-antigen ligase family protein</fullName>
    </submittedName>
</protein>
<dbReference type="Pfam" id="PF04932">
    <property type="entry name" value="Wzy_C"/>
    <property type="match status" value="1"/>
</dbReference>
<evidence type="ECO:0000256" key="1">
    <source>
        <dbReference type="ARBA" id="ARBA00004141"/>
    </source>
</evidence>
<gene>
    <name evidence="7" type="ORF">ABC969_03285</name>
</gene>
<reference evidence="7 8" key="1">
    <citation type="submission" date="2024-05" db="EMBL/GenBank/DDBJ databases">
        <authorList>
            <person name="Liu Q."/>
            <person name="Xin Y.-H."/>
        </authorList>
    </citation>
    <scope>NUCLEOTIDE SEQUENCE [LARGE SCALE GENOMIC DNA]</scope>
    <source>
        <strain evidence="7 8">CGMCC 1.15349</strain>
    </source>
</reference>
<dbReference type="PANTHER" id="PTHR37422">
    <property type="entry name" value="TEICHURONIC ACID BIOSYNTHESIS PROTEIN TUAE"/>
    <property type="match status" value="1"/>
</dbReference>
<keyword evidence="8" id="KW-1185">Reference proteome</keyword>
<name>A0ABU9XNP2_9SPHN</name>
<sequence length="439" mass="45827">MTYLLFCAALLMGGASQGGIYGNAAIQMMAAVAIAAALVTRTDATEGPPRRVLWLLIAASGLAIVQLLPLPPEIWTNLPGRRLAIETLRLAGIAPGWRPFSLAPAATLGAALALLPAIAALLIGMRAPRQQLIALYATITAIMMLSVMLGLTQRATGLDSALYLYAVTNRGLAVGFFANSNHLATLCALSIPIATAWLVARRGGGRTNGAWLLLVPIVLFALLGVAFTSSIAGLGLSLIGLVSIYAISRWRRGASKRGAFAILAIAAAVLGAGVVLVASQTGGAGGDGMGRLVLWERTLRAIGDSAPWGTGLGSFAVVYPAYENPMTVTNVFANHAHNDYLETLLGGGAPALILMLAFAYWWMRTTIGVWTAPVRDALAEAATVVTAIVLLHEIVDYPLRTAAIGVVFGLCCGIMARPNRVTEPRDNGSDTRASRHVSA</sequence>
<evidence type="ECO:0000313" key="7">
    <source>
        <dbReference type="EMBL" id="MEN2785442.1"/>
    </source>
</evidence>
<feature type="transmembrane region" description="Helical" evidence="5">
    <location>
        <begin position="25"/>
        <end position="40"/>
    </location>
</feature>
<organism evidence="7 8">
    <name type="scientific">Sphingomonas qilianensis</name>
    <dbReference type="NCBI Taxonomy" id="1736690"/>
    <lineage>
        <taxon>Bacteria</taxon>
        <taxon>Pseudomonadati</taxon>
        <taxon>Pseudomonadota</taxon>
        <taxon>Alphaproteobacteria</taxon>
        <taxon>Sphingomonadales</taxon>
        <taxon>Sphingomonadaceae</taxon>
        <taxon>Sphingomonas</taxon>
    </lineage>
</organism>
<evidence type="ECO:0000256" key="2">
    <source>
        <dbReference type="ARBA" id="ARBA00022692"/>
    </source>
</evidence>
<dbReference type="PANTHER" id="PTHR37422:SF13">
    <property type="entry name" value="LIPOPOLYSACCHARIDE BIOSYNTHESIS PROTEIN PA4999-RELATED"/>
    <property type="match status" value="1"/>
</dbReference>
<dbReference type="EMBL" id="JBDIMF010000001">
    <property type="protein sequence ID" value="MEN2785442.1"/>
    <property type="molecule type" value="Genomic_DNA"/>
</dbReference>
<evidence type="ECO:0000313" key="8">
    <source>
        <dbReference type="Proteomes" id="UP001404104"/>
    </source>
</evidence>
<proteinExistence type="predicted"/>
<feature type="domain" description="O-antigen ligase-related" evidence="6">
    <location>
        <begin position="217"/>
        <end position="355"/>
    </location>
</feature>
<feature type="transmembrane region" description="Helical" evidence="5">
    <location>
        <begin position="207"/>
        <end position="225"/>
    </location>
</feature>
<feature type="transmembrane region" description="Helical" evidence="5">
    <location>
        <begin position="259"/>
        <end position="279"/>
    </location>
</feature>
<evidence type="ECO:0000256" key="5">
    <source>
        <dbReference type="SAM" id="Phobius"/>
    </source>
</evidence>
<evidence type="ECO:0000259" key="6">
    <source>
        <dbReference type="Pfam" id="PF04932"/>
    </source>
</evidence>
<dbReference type="InterPro" id="IPR051533">
    <property type="entry name" value="WaaL-like"/>
</dbReference>
<feature type="transmembrane region" description="Helical" evidence="5">
    <location>
        <begin position="344"/>
        <end position="362"/>
    </location>
</feature>
<evidence type="ECO:0000256" key="4">
    <source>
        <dbReference type="ARBA" id="ARBA00023136"/>
    </source>
</evidence>
<dbReference type="Proteomes" id="UP001404104">
    <property type="component" value="Unassembled WGS sequence"/>
</dbReference>
<feature type="transmembrane region" description="Helical" evidence="5">
    <location>
        <begin position="105"/>
        <end position="125"/>
    </location>
</feature>
<evidence type="ECO:0000256" key="3">
    <source>
        <dbReference type="ARBA" id="ARBA00022989"/>
    </source>
</evidence>
<feature type="transmembrane region" description="Helical" evidence="5">
    <location>
        <begin position="172"/>
        <end position="200"/>
    </location>
</feature>
<dbReference type="InterPro" id="IPR007016">
    <property type="entry name" value="O-antigen_ligase-rel_domated"/>
</dbReference>
<keyword evidence="3 5" id="KW-1133">Transmembrane helix</keyword>
<feature type="transmembrane region" description="Helical" evidence="5">
    <location>
        <begin position="52"/>
        <end position="70"/>
    </location>
</feature>
<dbReference type="GO" id="GO:0016874">
    <property type="term" value="F:ligase activity"/>
    <property type="evidence" value="ECO:0007669"/>
    <property type="project" value="UniProtKB-KW"/>
</dbReference>
<keyword evidence="2 5" id="KW-0812">Transmembrane</keyword>
<comment type="subcellular location">
    <subcellularLocation>
        <location evidence="1">Membrane</location>
        <topology evidence="1">Multi-pass membrane protein</topology>
    </subcellularLocation>
</comment>
<dbReference type="RefSeq" id="WP_345862926.1">
    <property type="nucleotide sequence ID" value="NZ_JBDIMF010000001.1"/>
</dbReference>